<dbReference type="OrthoDB" id="5339171at2"/>
<proteinExistence type="predicted"/>
<dbReference type="HOGENOM" id="CLU_1377494_0_0_7"/>
<protein>
    <recommendedName>
        <fullName evidence="1">ABC-type transport auxiliary lipoprotein component domain-containing protein</fullName>
    </recommendedName>
</protein>
<dbReference type="Proteomes" id="UP000002222">
    <property type="component" value="Chromosome"/>
</dbReference>
<dbReference type="Pfam" id="PF03886">
    <property type="entry name" value="ABC_trans_aux"/>
    <property type="match status" value="1"/>
</dbReference>
<evidence type="ECO:0000259" key="1">
    <source>
        <dbReference type="Pfam" id="PF03886"/>
    </source>
</evidence>
<reference evidence="3" key="1">
    <citation type="submission" date="2009-11" db="EMBL/GenBank/DDBJ databases">
        <title>The complete genome of Sulfurospirillum deleyianum DSM 6946.</title>
        <authorList>
            <consortium name="US DOE Joint Genome Institute (JGI-PGF)"/>
            <person name="Lucas S."/>
            <person name="Copeland A."/>
            <person name="Lapidus A."/>
            <person name="Glavina del Rio T."/>
            <person name="Dalin E."/>
            <person name="Tice H."/>
            <person name="Bruce D."/>
            <person name="Goodwin L."/>
            <person name="Pitluck S."/>
            <person name="Kyrpides N."/>
            <person name="Mavromatis K."/>
            <person name="Ivanova N."/>
            <person name="Ovchinnikova G."/>
            <person name="Munk A.C."/>
            <person name="Lu M."/>
            <person name="Brettin T."/>
            <person name="Detter J.C."/>
            <person name="Han C."/>
            <person name="Tapia R."/>
            <person name="Larimer F."/>
            <person name="Land M."/>
            <person name="Hauser L."/>
            <person name="Markowitz V."/>
            <person name="Cheng J.F."/>
            <person name="Hugenholtz P."/>
            <person name="Woyke T."/>
            <person name="Wu D."/>
            <person name="Aumann P."/>
            <person name="Schneider S."/>
            <person name="Lang E."/>
            <person name="Spring S."/>
            <person name="Klenk H.P."/>
            <person name="Eisen J.A."/>
        </authorList>
    </citation>
    <scope>NUCLEOTIDE SEQUENCE [LARGE SCALE GENOMIC DNA]</scope>
    <source>
        <strain evidence="3">ATCC 51133 / DSM 6946 / 5175</strain>
    </source>
</reference>
<name>D1AYZ9_SULD5</name>
<dbReference type="STRING" id="525898.Sdel_0099"/>
<organism evidence="2 3">
    <name type="scientific">Sulfurospirillum deleyianum (strain ATCC 51133 / DSM 6946 / 5175)</name>
    <dbReference type="NCBI Taxonomy" id="525898"/>
    <lineage>
        <taxon>Bacteria</taxon>
        <taxon>Pseudomonadati</taxon>
        <taxon>Campylobacterota</taxon>
        <taxon>Epsilonproteobacteria</taxon>
        <taxon>Campylobacterales</taxon>
        <taxon>Sulfurospirillaceae</taxon>
        <taxon>Sulfurospirillum</taxon>
    </lineage>
</organism>
<dbReference type="AlphaFoldDB" id="D1AYZ9"/>
<reference evidence="2 3" key="2">
    <citation type="journal article" date="2010" name="Stand. Genomic Sci.">
        <title>Complete genome sequence of Sulfurospirillum deleyianum type strain (5175).</title>
        <authorList>
            <person name="Sikorski J."/>
            <person name="Lapidus A."/>
            <person name="Copeland A."/>
            <person name="Glavina Del Rio T."/>
            <person name="Nolan M."/>
            <person name="Lucas S."/>
            <person name="Chen F."/>
            <person name="Tice H."/>
            <person name="Cheng J.F."/>
            <person name="Saunders E."/>
            <person name="Bruce D."/>
            <person name="Goodwin L."/>
            <person name="Pitluck S."/>
            <person name="Ovchinnikova G."/>
            <person name="Pati A."/>
            <person name="Ivanova N."/>
            <person name="Mavromatis K."/>
            <person name="Chen A."/>
            <person name="Palaniappan K."/>
            <person name="Chain P."/>
            <person name="Land M."/>
            <person name="Hauser L."/>
            <person name="Chang Y.J."/>
            <person name="Jeffries C.D."/>
            <person name="Brettin T."/>
            <person name="Detter J.C."/>
            <person name="Han C."/>
            <person name="Rohde M."/>
            <person name="Lang E."/>
            <person name="Spring S."/>
            <person name="Goker M."/>
            <person name="Bristow J."/>
            <person name="Eisen J.A."/>
            <person name="Markowitz V."/>
            <person name="Hugenholtz P."/>
            <person name="Kyrpides N.C."/>
            <person name="Klenk H.P."/>
        </authorList>
    </citation>
    <scope>NUCLEOTIDE SEQUENCE [LARGE SCALE GENOMIC DNA]</scope>
    <source>
        <strain evidence="3">ATCC 51133 / DSM 6946 / 5175</strain>
    </source>
</reference>
<dbReference type="Gene3D" id="3.40.50.10610">
    <property type="entry name" value="ABC-type transport auxiliary lipoprotein component"/>
    <property type="match status" value="1"/>
</dbReference>
<accession>D1AYZ9</accession>
<keyword evidence="3" id="KW-1185">Reference proteome</keyword>
<dbReference type="eggNOG" id="COG3218">
    <property type="taxonomic scope" value="Bacteria"/>
</dbReference>
<dbReference type="RefSeq" id="WP_012855903.1">
    <property type="nucleotide sequence ID" value="NC_013512.1"/>
</dbReference>
<dbReference type="InterPro" id="IPR005586">
    <property type="entry name" value="ABC_trans_aux"/>
</dbReference>
<dbReference type="KEGG" id="sdl:Sdel_0099"/>
<sequence precursor="true">MKKELLGLCALFLLSGCSFKETTLKPYNYSLEPMVQLKRFTTHTNDVLKIARIDTPSGLNSRAIQYKKGGAILPYKYGTWSETPSLKLQHLITEALQDQNHFESVISGTSMASNNLVLESVLQNFEEVFDENEKSHVYVSLRVRLVELKSGEVLGSVRLSSKQPVTNTNGAAGTVEAFNLATAEVIQELAVWINEVRK</sequence>
<evidence type="ECO:0000313" key="2">
    <source>
        <dbReference type="EMBL" id="ACZ11137.1"/>
    </source>
</evidence>
<feature type="domain" description="ABC-type transport auxiliary lipoprotein component" evidence="1">
    <location>
        <begin position="29"/>
        <end position="190"/>
    </location>
</feature>
<evidence type="ECO:0000313" key="3">
    <source>
        <dbReference type="Proteomes" id="UP000002222"/>
    </source>
</evidence>
<gene>
    <name evidence="2" type="ordered locus">Sdel_0099</name>
</gene>
<dbReference type="EMBL" id="CP001816">
    <property type="protein sequence ID" value="ACZ11137.1"/>
    <property type="molecule type" value="Genomic_DNA"/>
</dbReference>
<dbReference type="SUPFAM" id="SSF159594">
    <property type="entry name" value="XCC0632-like"/>
    <property type="match status" value="1"/>
</dbReference>
<dbReference type="PROSITE" id="PS51257">
    <property type="entry name" value="PROKAR_LIPOPROTEIN"/>
    <property type="match status" value="1"/>
</dbReference>